<evidence type="ECO:0000256" key="1">
    <source>
        <dbReference type="ARBA" id="ARBA00023015"/>
    </source>
</evidence>
<evidence type="ECO:0000256" key="4">
    <source>
        <dbReference type="PROSITE-ProRule" id="PRU00335"/>
    </source>
</evidence>
<dbReference type="InterPro" id="IPR050109">
    <property type="entry name" value="HTH-type_TetR-like_transc_reg"/>
</dbReference>
<protein>
    <recommendedName>
        <fullName evidence="5">HTH tetR-type domain-containing protein</fullName>
    </recommendedName>
</protein>
<dbReference type="PANTHER" id="PTHR30055">
    <property type="entry name" value="HTH-TYPE TRANSCRIPTIONAL REGULATOR RUTR"/>
    <property type="match status" value="1"/>
</dbReference>
<dbReference type="GO" id="GO:0000976">
    <property type="term" value="F:transcription cis-regulatory region binding"/>
    <property type="evidence" value="ECO:0007669"/>
    <property type="project" value="TreeGrafter"/>
</dbReference>
<name>A0A6S7E160_9BURK</name>
<keyword evidence="2 4" id="KW-0238">DNA-binding</keyword>
<dbReference type="Pfam" id="PF00440">
    <property type="entry name" value="TetR_N"/>
    <property type="match status" value="1"/>
</dbReference>
<dbReference type="AlphaFoldDB" id="A0A6S7E160"/>
<keyword evidence="1" id="KW-0805">Transcription regulation</keyword>
<dbReference type="Gene3D" id="1.10.357.10">
    <property type="entry name" value="Tetracycline Repressor, domain 2"/>
    <property type="match status" value="1"/>
</dbReference>
<dbReference type="GO" id="GO:0003700">
    <property type="term" value="F:DNA-binding transcription factor activity"/>
    <property type="evidence" value="ECO:0007669"/>
    <property type="project" value="TreeGrafter"/>
</dbReference>
<evidence type="ECO:0000256" key="2">
    <source>
        <dbReference type="ARBA" id="ARBA00023125"/>
    </source>
</evidence>
<sequence length="219" mass="23725">MSASTPATRARFTALSDDARARWLDPAEIEFSEHGFENASLNRIIAAAGESKGRTYHYFADKGELFRATLERSLARLGRFDAQAEALAGAARDAYWARIAALCRRLAEALQQDERLACLVRTLHLEAAAQRACAEPLAQLRLQIESMLASGQAAAAVRNDLPLALLADVALSLIVTVDRWFAMHASALDKREAARLSEGAFSLLMAPLLPPGNPGKTNP</sequence>
<dbReference type="PROSITE" id="PS50977">
    <property type="entry name" value="HTH_TETR_2"/>
    <property type="match status" value="1"/>
</dbReference>
<feature type="DNA-binding region" description="H-T-H motif" evidence="4">
    <location>
        <begin position="40"/>
        <end position="59"/>
    </location>
</feature>
<dbReference type="InterPro" id="IPR009057">
    <property type="entry name" value="Homeodomain-like_sf"/>
</dbReference>
<keyword evidence="3" id="KW-0804">Transcription</keyword>
<feature type="domain" description="HTH tetR-type" evidence="5">
    <location>
        <begin position="17"/>
        <end position="77"/>
    </location>
</feature>
<evidence type="ECO:0000259" key="5">
    <source>
        <dbReference type="PROSITE" id="PS50977"/>
    </source>
</evidence>
<gene>
    <name evidence="6" type="ORF">LMG26788_03814</name>
</gene>
<dbReference type="PANTHER" id="PTHR30055:SF234">
    <property type="entry name" value="HTH-TYPE TRANSCRIPTIONAL REGULATOR BETI"/>
    <property type="match status" value="1"/>
</dbReference>
<evidence type="ECO:0000256" key="3">
    <source>
        <dbReference type="ARBA" id="ARBA00023163"/>
    </source>
</evidence>
<dbReference type="SUPFAM" id="SSF48498">
    <property type="entry name" value="Tetracyclin repressor-like, C-terminal domain"/>
    <property type="match status" value="1"/>
</dbReference>
<evidence type="ECO:0000313" key="6">
    <source>
        <dbReference type="EMBL" id="CAB3891768.1"/>
    </source>
</evidence>
<dbReference type="SUPFAM" id="SSF46689">
    <property type="entry name" value="Homeodomain-like"/>
    <property type="match status" value="1"/>
</dbReference>
<reference evidence="6 7" key="1">
    <citation type="submission" date="2020-04" db="EMBL/GenBank/DDBJ databases">
        <authorList>
            <person name="De Canck E."/>
        </authorList>
    </citation>
    <scope>NUCLEOTIDE SEQUENCE [LARGE SCALE GENOMIC DNA]</scope>
    <source>
        <strain evidence="6 7">LMG 26788</strain>
    </source>
</reference>
<evidence type="ECO:0000313" key="7">
    <source>
        <dbReference type="Proteomes" id="UP000494203"/>
    </source>
</evidence>
<proteinExistence type="predicted"/>
<accession>A0A6S7E160</accession>
<organism evidence="6 7">
    <name type="scientific">Achromobacter pulmonis</name>
    <dbReference type="NCBI Taxonomy" id="1389932"/>
    <lineage>
        <taxon>Bacteria</taxon>
        <taxon>Pseudomonadati</taxon>
        <taxon>Pseudomonadota</taxon>
        <taxon>Betaproteobacteria</taxon>
        <taxon>Burkholderiales</taxon>
        <taxon>Alcaligenaceae</taxon>
        <taxon>Achromobacter</taxon>
    </lineage>
</organism>
<dbReference type="InterPro" id="IPR001647">
    <property type="entry name" value="HTH_TetR"/>
</dbReference>
<dbReference type="Proteomes" id="UP000494203">
    <property type="component" value="Unassembled WGS sequence"/>
</dbReference>
<dbReference type="EMBL" id="CADIKZ010000010">
    <property type="protein sequence ID" value="CAB3891768.1"/>
    <property type="molecule type" value="Genomic_DNA"/>
</dbReference>
<keyword evidence="7" id="KW-1185">Reference proteome</keyword>
<dbReference type="InterPro" id="IPR036271">
    <property type="entry name" value="Tet_transcr_reg_TetR-rel_C_sf"/>
</dbReference>
<dbReference type="RefSeq" id="WP_175141414.1">
    <property type="nucleotide sequence ID" value="NZ_CADIKZ010000010.1"/>
</dbReference>